<protein>
    <submittedName>
        <fullName evidence="2">Uncharacterized protein</fullName>
    </submittedName>
</protein>
<feature type="compositionally biased region" description="Basic and acidic residues" evidence="1">
    <location>
        <begin position="160"/>
        <end position="171"/>
    </location>
</feature>
<reference evidence="3" key="1">
    <citation type="submission" date="2018-09" db="EMBL/GenBank/DDBJ databases">
        <authorList>
            <person name="Livingstone P.G."/>
            <person name="Whitworth D.E."/>
        </authorList>
    </citation>
    <scope>NUCLEOTIDE SEQUENCE [LARGE SCALE GENOMIC DNA]</scope>
    <source>
        <strain evidence="3">CA054A</strain>
    </source>
</reference>
<gene>
    <name evidence="2" type="ORF">D7V88_22950</name>
</gene>
<accession>A0A3A8J081</accession>
<proteinExistence type="predicted"/>
<organism evidence="2 3">
    <name type="scientific">Corallococcus terminator</name>
    <dbReference type="NCBI Taxonomy" id="2316733"/>
    <lineage>
        <taxon>Bacteria</taxon>
        <taxon>Pseudomonadati</taxon>
        <taxon>Myxococcota</taxon>
        <taxon>Myxococcia</taxon>
        <taxon>Myxococcales</taxon>
        <taxon>Cystobacterineae</taxon>
        <taxon>Myxococcaceae</taxon>
        <taxon>Corallococcus</taxon>
    </lineage>
</organism>
<sequence>MARAPRGSNGSFAAFVFRRPGVGLPSMRTRFTRIEADGFRSLRGVVLHPEPLEVLLDAEGTATRDLIALFTLLRELAHGRLQQHLSQPGVTDGLRSPVKLSLSVDWNIYRIELQRFPDGVWRLVEETLDLLAGVAAELIAPGQKQPPAEEALMPPYADLPPEKEPEARGTNEEEEDRMVGDIVQWGMRMMAGLLRGFRVQPAGGFDLDEATFLVLEEPDVDLPPNAVWDRVQSARAASLRVPVLLFTPSVALADAFDLQDVKRLETTADGTTSFRPLQARKERND</sequence>
<comment type="caution">
    <text evidence="2">The sequence shown here is derived from an EMBL/GenBank/DDBJ whole genome shotgun (WGS) entry which is preliminary data.</text>
</comment>
<evidence type="ECO:0000313" key="2">
    <source>
        <dbReference type="EMBL" id="RKG83971.1"/>
    </source>
</evidence>
<evidence type="ECO:0000256" key="1">
    <source>
        <dbReference type="SAM" id="MobiDB-lite"/>
    </source>
</evidence>
<evidence type="ECO:0000313" key="3">
    <source>
        <dbReference type="Proteomes" id="UP000268094"/>
    </source>
</evidence>
<dbReference type="AlphaFoldDB" id="A0A3A8J081"/>
<dbReference type="EMBL" id="RAVZ01000167">
    <property type="protein sequence ID" value="RKG83971.1"/>
    <property type="molecule type" value="Genomic_DNA"/>
</dbReference>
<keyword evidence="3" id="KW-1185">Reference proteome</keyword>
<dbReference type="Proteomes" id="UP000268094">
    <property type="component" value="Unassembled WGS sequence"/>
</dbReference>
<name>A0A3A8J081_9BACT</name>
<feature type="region of interest" description="Disordered" evidence="1">
    <location>
        <begin position="143"/>
        <end position="176"/>
    </location>
</feature>